<proteinExistence type="inferred from homology"/>
<dbReference type="AlphaFoldDB" id="A0A2M8G162"/>
<evidence type="ECO:0000256" key="1">
    <source>
        <dbReference type="ARBA" id="ARBA00004651"/>
    </source>
</evidence>
<dbReference type="InterPro" id="IPR022646">
    <property type="entry name" value="SecD/SecF_CS"/>
</dbReference>
<sequence>MINFIKHRNLFFWISGVLVAAGIAAVLVFGFRLGIDFTSGSLWQLEIPATDANTVNTFFTSTLHIETSNVSYDSQSGVYSITSKEISDQARQQYLGELKQRFGDGVKDVDFWNVSPSVSKELKQNAVLAIAFVLIGISLYVAFAFRKVSRPVNSWKYGFITLLSLAHDVIIPAGMYAVLGKYLGVAADTNFMVALLVVMGFSVHDTIVVFDRIRENLIIYRGKEDLSGIVNRSINETMRRSVSTSFTLILVLLAIFFMGPLSLRFFVLTILVGTVVGTYSSIFIASPLLVVWQKLSERKRV</sequence>
<dbReference type="GO" id="GO:0005886">
    <property type="term" value="C:plasma membrane"/>
    <property type="evidence" value="ECO:0007669"/>
    <property type="project" value="UniProtKB-SubCell"/>
</dbReference>
<keyword evidence="8 10" id="KW-0811">Translocation</keyword>
<keyword evidence="2 10" id="KW-0813">Transport</keyword>
<dbReference type="InterPro" id="IPR005665">
    <property type="entry name" value="SecF_bac"/>
</dbReference>
<dbReference type="Proteomes" id="UP000229674">
    <property type="component" value="Unassembled WGS sequence"/>
</dbReference>
<evidence type="ECO:0000256" key="5">
    <source>
        <dbReference type="ARBA" id="ARBA00022692"/>
    </source>
</evidence>
<evidence type="ECO:0000256" key="8">
    <source>
        <dbReference type="ARBA" id="ARBA00023010"/>
    </source>
</evidence>
<feature type="transmembrane region" description="Helical" evidence="10">
    <location>
        <begin position="157"/>
        <end position="179"/>
    </location>
</feature>
<keyword evidence="9 10" id="KW-0472">Membrane</keyword>
<comment type="subcellular location">
    <subcellularLocation>
        <location evidence="1 10">Cell membrane</location>
        <topology evidence="1 10">Multi-pass membrane protein</topology>
    </subcellularLocation>
</comment>
<comment type="similarity">
    <text evidence="10">Belongs to the SecD/SecF family. SecF subfamily.</text>
</comment>
<evidence type="ECO:0000256" key="6">
    <source>
        <dbReference type="ARBA" id="ARBA00022927"/>
    </source>
</evidence>
<dbReference type="GO" id="GO:0043952">
    <property type="term" value="P:protein transport by the Sec complex"/>
    <property type="evidence" value="ECO:0007669"/>
    <property type="project" value="UniProtKB-UniRule"/>
</dbReference>
<dbReference type="Gene3D" id="1.20.1640.10">
    <property type="entry name" value="Multidrug efflux transporter AcrB transmembrane domain"/>
    <property type="match status" value="1"/>
</dbReference>
<keyword evidence="7 10" id="KW-1133">Transmembrane helix</keyword>
<dbReference type="GO" id="GO:0065002">
    <property type="term" value="P:intracellular protein transmembrane transport"/>
    <property type="evidence" value="ECO:0007669"/>
    <property type="project" value="UniProtKB-UniRule"/>
</dbReference>
<evidence type="ECO:0000313" key="12">
    <source>
        <dbReference type="EMBL" id="PJC65393.1"/>
    </source>
</evidence>
<keyword evidence="4" id="KW-0997">Cell inner membrane</keyword>
<dbReference type="GO" id="GO:0006605">
    <property type="term" value="P:protein targeting"/>
    <property type="evidence" value="ECO:0007669"/>
    <property type="project" value="UniProtKB-UniRule"/>
</dbReference>
<evidence type="ECO:0000259" key="11">
    <source>
        <dbReference type="PROSITE" id="PS50156"/>
    </source>
</evidence>
<evidence type="ECO:0000256" key="2">
    <source>
        <dbReference type="ARBA" id="ARBA00022448"/>
    </source>
</evidence>
<dbReference type="PROSITE" id="PS50156">
    <property type="entry name" value="SSD"/>
    <property type="match status" value="1"/>
</dbReference>
<dbReference type="PANTHER" id="PTHR30081:SF8">
    <property type="entry name" value="PROTEIN TRANSLOCASE SUBUNIT SECF"/>
    <property type="match status" value="1"/>
</dbReference>
<dbReference type="PANTHER" id="PTHR30081">
    <property type="entry name" value="PROTEIN-EXPORT MEMBRANE PROTEIN SEC"/>
    <property type="match status" value="1"/>
</dbReference>
<evidence type="ECO:0000256" key="10">
    <source>
        <dbReference type="HAMAP-Rule" id="MF_01464"/>
    </source>
</evidence>
<comment type="function">
    <text evidence="10">Part of the Sec protein translocase complex. Interacts with the SecYEG preprotein conducting channel. SecDF uses the proton motive force (PMF) to complete protein translocation after the ATP-dependent function of SecA.</text>
</comment>
<protein>
    <recommendedName>
        <fullName evidence="10">Protein-export membrane protein SecF</fullName>
    </recommendedName>
</protein>
<reference evidence="13" key="1">
    <citation type="submission" date="2017-09" db="EMBL/GenBank/DDBJ databases">
        <title>Depth-based differentiation of microbial function through sediment-hosted aquifers and enrichment of novel symbionts in the deep terrestrial subsurface.</title>
        <authorList>
            <person name="Probst A.J."/>
            <person name="Ladd B."/>
            <person name="Jarett J.K."/>
            <person name="Geller-Mcgrath D.E."/>
            <person name="Sieber C.M.K."/>
            <person name="Emerson J.B."/>
            <person name="Anantharaman K."/>
            <person name="Thomas B.C."/>
            <person name="Malmstrom R."/>
            <person name="Stieglmeier M."/>
            <person name="Klingl A."/>
            <person name="Woyke T."/>
            <person name="Ryan C.M."/>
            <person name="Banfield J.F."/>
        </authorList>
    </citation>
    <scope>NUCLEOTIDE SEQUENCE [LARGE SCALE GENOMIC DNA]</scope>
</reference>
<organism evidence="12 13">
    <name type="scientific">Candidatus Colwellbacteria bacterium CG_4_9_14_0_2_um_filter_50_12</name>
    <dbReference type="NCBI Taxonomy" id="1974538"/>
    <lineage>
        <taxon>Bacteria</taxon>
        <taxon>Candidatus Colwelliibacteriota</taxon>
    </lineage>
</organism>
<dbReference type="PRINTS" id="PR01755">
    <property type="entry name" value="SECFTRNLCASE"/>
</dbReference>
<gene>
    <name evidence="10 12" type="primary">secF</name>
    <name evidence="12" type="ORF">CO020_00910</name>
</gene>
<keyword evidence="3 10" id="KW-1003">Cell membrane</keyword>
<feature type="transmembrane region" description="Helical" evidence="10">
    <location>
        <begin position="191"/>
        <end position="210"/>
    </location>
</feature>
<keyword evidence="5 10" id="KW-0812">Transmembrane</keyword>
<dbReference type="GO" id="GO:0015450">
    <property type="term" value="F:protein-transporting ATPase activity"/>
    <property type="evidence" value="ECO:0007669"/>
    <property type="project" value="InterPro"/>
</dbReference>
<accession>A0A2M8G162</accession>
<dbReference type="EMBL" id="PFQX01000039">
    <property type="protein sequence ID" value="PJC65393.1"/>
    <property type="molecule type" value="Genomic_DNA"/>
</dbReference>
<evidence type="ECO:0000256" key="4">
    <source>
        <dbReference type="ARBA" id="ARBA00022519"/>
    </source>
</evidence>
<dbReference type="InterPro" id="IPR022645">
    <property type="entry name" value="SecD/SecF_bac"/>
</dbReference>
<feature type="transmembrane region" description="Helical" evidence="10">
    <location>
        <begin position="265"/>
        <end position="292"/>
    </location>
</feature>
<dbReference type="HAMAP" id="MF_01464_B">
    <property type="entry name" value="SecF_B"/>
    <property type="match status" value="1"/>
</dbReference>
<feature type="transmembrane region" description="Helical" evidence="10">
    <location>
        <begin position="242"/>
        <end position="259"/>
    </location>
</feature>
<dbReference type="NCBIfam" id="TIGR00966">
    <property type="entry name" value="transloc_SecF"/>
    <property type="match status" value="1"/>
</dbReference>
<evidence type="ECO:0000256" key="3">
    <source>
        <dbReference type="ARBA" id="ARBA00022475"/>
    </source>
</evidence>
<feature type="transmembrane region" description="Helical" evidence="10">
    <location>
        <begin position="12"/>
        <end position="35"/>
    </location>
</feature>
<dbReference type="SUPFAM" id="SSF82866">
    <property type="entry name" value="Multidrug efflux transporter AcrB transmembrane domain"/>
    <property type="match status" value="1"/>
</dbReference>
<dbReference type="InterPro" id="IPR000731">
    <property type="entry name" value="SSD"/>
</dbReference>
<comment type="caution">
    <text evidence="12">The sequence shown here is derived from an EMBL/GenBank/DDBJ whole genome shotgun (WGS) entry which is preliminary data.</text>
</comment>
<evidence type="ECO:0000256" key="9">
    <source>
        <dbReference type="ARBA" id="ARBA00023136"/>
    </source>
</evidence>
<keyword evidence="6 10" id="KW-0653">Protein transport</keyword>
<evidence type="ECO:0000313" key="13">
    <source>
        <dbReference type="Proteomes" id="UP000229674"/>
    </source>
</evidence>
<feature type="domain" description="SSD" evidence="11">
    <location>
        <begin position="126"/>
        <end position="291"/>
    </location>
</feature>
<dbReference type="Pfam" id="PF07549">
    <property type="entry name" value="Sec_GG"/>
    <property type="match status" value="1"/>
</dbReference>
<feature type="transmembrane region" description="Helical" evidence="10">
    <location>
        <begin position="126"/>
        <end position="145"/>
    </location>
</feature>
<evidence type="ECO:0000256" key="7">
    <source>
        <dbReference type="ARBA" id="ARBA00022989"/>
    </source>
</evidence>
<comment type="subunit">
    <text evidence="10">Forms a complex with SecD. Part of the essential Sec protein translocation apparatus which comprises SecA, SecYEG and auxiliary proteins SecDF. Other proteins may also be involved.</text>
</comment>
<dbReference type="Pfam" id="PF02355">
    <property type="entry name" value="SecD_SecF_C"/>
    <property type="match status" value="1"/>
</dbReference>
<dbReference type="InterPro" id="IPR048634">
    <property type="entry name" value="SecD_SecF_C"/>
</dbReference>
<name>A0A2M8G162_9BACT</name>
<dbReference type="InterPro" id="IPR022813">
    <property type="entry name" value="SecD/SecF_arch_bac"/>
</dbReference>